<comment type="caution">
    <text evidence="1">The sequence shown here is derived from an EMBL/GenBank/DDBJ whole genome shotgun (WGS) entry which is preliminary data.</text>
</comment>
<evidence type="ECO:0000313" key="2">
    <source>
        <dbReference type="Proteomes" id="UP000748531"/>
    </source>
</evidence>
<dbReference type="EMBL" id="LUCH01009016">
    <property type="protein sequence ID" value="KAF5396159.1"/>
    <property type="molecule type" value="Genomic_DNA"/>
</dbReference>
<reference evidence="1" key="1">
    <citation type="submission" date="2019-05" db="EMBL/GenBank/DDBJ databases">
        <title>Annotation for the trematode Paragonimus heterotremus.</title>
        <authorList>
            <person name="Choi Y.-J."/>
        </authorList>
    </citation>
    <scope>NUCLEOTIDE SEQUENCE</scope>
    <source>
        <strain evidence="1">LC</strain>
    </source>
</reference>
<keyword evidence="2" id="KW-1185">Reference proteome</keyword>
<organism evidence="1 2">
    <name type="scientific">Paragonimus heterotremus</name>
    <dbReference type="NCBI Taxonomy" id="100268"/>
    <lineage>
        <taxon>Eukaryota</taxon>
        <taxon>Metazoa</taxon>
        <taxon>Spiralia</taxon>
        <taxon>Lophotrochozoa</taxon>
        <taxon>Platyhelminthes</taxon>
        <taxon>Trematoda</taxon>
        <taxon>Digenea</taxon>
        <taxon>Plagiorchiida</taxon>
        <taxon>Troglotremata</taxon>
        <taxon>Troglotrematidae</taxon>
        <taxon>Paragonimus</taxon>
    </lineage>
</organism>
<dbReference type="AlphaFoldDB" id="A0A8J4WDQ4"/>
<name>A0A8J4WDQ4_9TREM</name>
<protein>
    <submittedName>
        <fullName evidence="1">Uncharacterized protein</fullName>
    </submittedName>
</protein>
<dbReference type="Proteomes" id="UP000748531">
    <property type="component" value="Unassembled WGS sequence"/>
</dbReference>
<proteinExistence type="predicted"/>
<accession>A0A8J4WDQ4</accession>
<gene>
    <name evidence="1" type="ORF">PHET_10924</name>
</gene>
<sequence>MMDLTRSQKVAVAQLKLKKFRNTKTKNYPSTDSSVHDSAAAYFPSTLEQSAVVDNK</sequence>
<evidence type="ECO:0000313" key="1">
    <source>
        <dbReference type="EMBL" id="KAF5396159.1"/>
    </source>
</evidence>